<evidence type="ECO:0000256" key="2">
    <source>
        <dbReference type="ARBA" id="ARBA00022692"/>
    </source>
</evidence>
<name>W9SLK5_9ROSA</name>
<evidence type="ECO:0000313" key="8">
    <source>
        <dbReference type="EMBL" id="EXC37938.1"/>
    </source>
</evidence>
<dbReference type="Gene3D" id="3.80.10.10">
    <property type="entry name" value="Ribonuclease Inhibitor"/>
    <property type="match status" value="1"/>
</dbReference>
<evidence type="ECO:0000256" key="5">
    <source>
        <dbReference type="ARBA" id="ARBA00023136"/>
    </source>
</evidence>
<keyword evidence="5" id="KW-0472">Membrane</keyword>
<dbReference type="PANTHER" id="PTHR48063:SF46">
    <property type="entry name" value="LEUCINE-RICH REPEAT-CONTAINING N-TERMINAL PLANT-TYPE DOMAIN-CONTAINING PROTEIN"/>
    <property type="match status" value="1"/>
</dbReference>
<sequence length="109" mass="12025">MVPSSFEKLSFLSKFNVAYNKLHGEIPSGGQFSTFPNSSFEGNDLCGDQAKPCSTIHNRHTEPHNKSIRKTGFNDGMAFGFVLGVALFQATSRNCGPFKKLWILLNLPT</sequence>
<keyword evidence="9" id="KW-1185">Reference proteome</keyword>
<evidence type="ECO:0008006" key="10">
    <source>
        <dbReference type="Google" id="ProtNLM"/>
    </source>
</evidence>
<keyword evidence="2" id="KW-0812">Transmembrane</keyword>
<organism evidence="8 9">
    <name type="scientific">Morus notabilis</name>
    <dbReference type="NCBI Taxonomy" id="981085"/>
    <lineage>
        <taxon>Eukaryota</taxon>
        <taxon>Viridiplantae</taxon>
        <taxon>Streptophyta</taxon>
        <taxon>Embryophyta</taxon>
        <taxon>Tracheophyta</taxon>
        <taxon>Spermatophyta</taxon>
        <taxon>Magnoliopsida</taxon>
        <taxon>eudicotyledons</taxon>
        <taxon>Gunneridae</taxon>
        <taxon>Pentapetalae</taxon>
        <taxon>rosids</taxon>
        <taxon>fabids</taxon>
        <taxon>Rosales</taxon>
        <taxon>Moraceae</taxon>
        <taxon>Moreae</taxon>
        <taxon>Morus</taxon>
    </lineage>
</organism>
<dbReference type="AlphaFoldDB" id="W9SLK5"/>
<evidence type="ECO:0000256" key="1">
    <source>
        <dbReference type="ARBA" id="ARBA00004479"/>
    </source>
</evidence>
<reference evidence="9" key="1">
    <citation type="submission" date="2013-01" db="EMBL/GenBank/DDBJ databases">
        <title>Draft Genome Sequence of a Mulberry Tree, Morus notabilis C.K. Schneid.</title>
        <authorList>
            <person name="He N."/>
            <person name="Zhao S."/>
        </authorList>
    </citation>
    <scope>NUCLEOTIDE SEQUENCE</scope>
</reference>
<dbReference type="InterPro" id="IPR032675">
    <property type="entry name" value="LRR_dom_sf"/>
</dbReference>
<evidence type="ECO:0000256" key="4">
    <source>
        <dbReference type="ARBA" id="ARBA00022989"/>
    </source>
</evidence>
<gene>
    <name evidence="8" type="ORF">L484_002270</name>
</gene>
<evidence type="ECO:0000256" key="3">
    <source>
        <dbReference type="ARBA" id="ARBA00022729"/>
    </source>
</evidence>
<dbReference type="STRING" id="981085.W9SLK5"/>
<keyword evidence="7" id="KW-0325">Glycoprotein</keyword>
<dbReference type="InterPro" id="IPR046956">
    <property type="entry name" value="RLP23-like"/>
</dbReference>
<accession>W9SLK5</accession>
<keyword evidence="6" id="KW-0675">Receptor</keyword>
<protein>
    <recommendedName>
        <fullName evidence="10">Phytosulfokine receptor 1</fullName>
    </recommendedName>
</protein>
<dbReference type="GO" id="GO:0016020">
    <property type="term" value="C:membrane"/>
    <property type="evidence" value="ECO:0007669"/>
    <property type="project" value="UniProtKB-SubCell"/>
</dbReference>
<evidence type="ECO:0000256" key="7">
    <source>
        <dbReference type="ARBA" id="ARBA00023180"/>
    </source>
</evidence>
<dbReference type="EMBL" id="KE620949">
    <property type="protein sequence ID" value="EXC37938.1"/>
    <property type="molecule type" value="Genomic_DNA"/>
</dbReference>
<keyword evidence="4" id="KW-1133">Transmembrane helix</keyword>
<comment type="subcellular location">
    <subcellularLocation>
        <location evidence="1">Membrane</location>
        <topology evidence="1">Single-pass type I membrane protein</topology>
    </subcellularLocation>
</comment>
<evidence type="ECO:0000313" key="9">
    <source>
        <dbReference type="Proteomes" id="UP000030645"/>
    </source>
</evidence>
<proteinExistence type="predicted"/>
<keyword evidence="3" id="KW-0732">Signal</keyword>
<evidence type="ECO:0000256" key="6">
    <source>
        <dbReference type="ARBA" id="ARBA00023170"/>
    </source>
</evidence>
<dbReference type="Proteomes" id="UP000030645">
    <property type="component" value="Unassembled WGS sequence"/>
</dbReference>
<dbReference type="PANTHER" id="PTHR48063">
    <property type="entry name" value="LRR RECEPTOR-LIKE KINASE"/>
    <property type="match status" value="1"/>
</dbReference>